<dbReference type="Gene3D" id="3.90.25.10">
    <property type="entry name" value="UDP-galactose 4-epimerase, domain 1"/>
    <property type="match status" value="1"/>
</dbReference>
<accession>A0A0A9FGM7</accession>
<protein>
    <submittedName>
        <fullName evidence="1">Uncharacterized protein</fullName>
    </submittedName>
</protein>
<reference evidence="1" key="2">
    <citation type="journal article" date="2015" name="Data Brief">
        <title>Shoot transcriptome of the giant reed, Arundo donax.</title>
        <authorList>
            <person name="Barrero R.A."/>
            <person name="Guerrero F.D."/>
            <person name="Moolhuijzen P."/>
            <person name="Goolsby J.A."/>
            <person name="Tidwell J."/>
            <person name="Bellgard S.E."/>
            <person name="Bellgard M.I."/>
        </authorList>
    </citation>
    <scope>NUCLEOTIDE SEQUENCE</scope>
    <source>
        <tissue evidence="1">Shoot tissue taken approximately 20 cm above the soil surface</tissue>
    </source>
</reference>
<name>A0A0A9FGM7_ARUDO</name>
<sequence length="55" mass="6628">MKDVDFANQVGITHFYHIFYEGCLTNFDVEDGAEATHLYPEIQYIRMDEYMKRYV</sequence>
<reference evidence="1" key="1">
    <citation type="submission" date="2014-09" db="EMBL/GenBank/DDBJ databases">
        <authorList>
            <person name="Magalhaes I.L.F."/>
            <person name="Oliveira U."/>
            <person name="Santos F.R."/>
            <person name="Vidigal T.H.D.A."/>
            <person name="Brescovit A.D."/>
            <person name="Santos A.J."/>
        </authorList>
    </citation>
    <scope>NUCLEOTIDE SEQUENCE</scope>
    <source>
        <tissue evidence="1">Shoot tissue taken approximately 20 cm above the soil surface</tissue>
    </source>
</reference>
<organism evidence="1">
    <name type="scientific">Arundo donax</name>
    <name type="common">Giant reed</name>
    <name type="synonym">Donax arundinaceus</name>
    <dbReference type="NCBI Taxonomy" id="35708"/>
    <lineage>
        <taxon>Eukaryota</taxon>
        <taxon>Viridiplantae</taxon>
        <taxon>Streptophyta</taxon>
        <taxon>Embryophyta</taxon>
        <taxon>Tracheophyta</taxon>
        <taxon>Spermatophyta</taxon>
        <taxon>Magnoliopsida</taxon>
        <taxon>Liliopsida</taxon>
        <taxon>Poales</taxon>
        <taxon>Poaceae</taxon>
        <taxon>PACMAD clade</taxon>
        <taxon>Arundinoideae</taxon>
        <taxon>Arundineae</taxon>
        <taxon>Arundo</taxon>
    </lineage>
</organism>
<evidence type="ECO:0000313" key="1">
    <source>
        <dbReference type="EMBL" id="JAE12165.1"/>
    </source>
</evidence>
<proteinExistence type="predicted"/>
<dbReference type="AlphaFoldDB" id="A0A0A9FGM7"/>
<dbReference type="EMBL" id="GBRH01185731">
    <property type="protein sequence ID" value="JAE12165.1"/>
    <property type="molecule type" value="Transcribed_RNA"/>
</dbReference>